<protein>
    <recommendedName>
        <fullName evidence="5">DUF4378 domain-containing protein</fullName>
    </recommendedName>
</protein>
<keyword evidence="4" id="KW-1185">Reference proteome</keyword>
<organism evidence="3 4">
    <name type="scientific">Blepharisma stoltei</name>
    <dbReference type="NCBI Taxonomy" id="1481888"/>
    <lineage>
        <taxon>Eukaryota</taxon>
        <taxon>Sar</taxon>
        <taxon>Alveolata</taxon>
        <taxon>Ciliophora</taxon>
        <taxon>Postciliodesmatophora</taxon>
        <taxon>Heterotrichea</taxon>
        <taxon>Heterotrichida</taxon>
        <taxon>Blepharismidae</taxon>
        <taxon>Blepharisma</taxon>
    </lineage>
</organism>
<feature type="compositionally biased region" description="Basic residues" evidence="2">
    <location>
        <begin position="384"/>
        <end position="397"/>
    </location>
</feature>
<evidence type="ECO:0000256" key="2">
    <source>
        <dbReference type="SAM" id="MobiDB-lite"/>
    </source>
</evidence>
<dbReference type="PROSITE" id="PS50096">
    <property type="entry name" value="IQ"/>
    <property type="match status" value="1"/>
</dbReference>
<sequence>MTQVLNLSADQSQLLSPVSFLGQSMCFLDVSTTYRSGGMGRAPSAPVTGKKIQSQNNISRPDNDNNPRFPVPVQIYTKAKRTAKSAERKLADISNLPSRPKSNLKTEKKPVKNPPKPPIHPSKINPKNLKDFTHPKKSPKKSSTPKKTPKKAEINKAVNKSFSVQIKQEYKNENSFIIQEKSEKPRNSSKVKEIVKQTLKKEKIKKVKKEKEEKEMKEMLERKKKDIQNQNYQIRYENSIRFRKEKFKPKIAWGANEKKILGTGMTKLQREIAEQRKQVREQRERAKSAGRARIGLDTLTELQIELGYQPRSLSVSQEIIQMNNKPDRKPNIHIKEYIKTQKKTRKEFKEIEKYHHQAEEVKRINQLKQLDIYSKFNINKFQKKKKKALKHKKRTPKKSYDENIEETSKSDSEIKTSEKHQIHQFVYDITENSEDEHLDQSDNVTFSMYDHENSAEHTIKSDNESYSLNGSHKSNKIPNKNFEFIHSGSEGSFDFQDSDKLKSSVELKKEDIKKRMLDLKLRIGKVKDNLREPSPETINKAVVKIQSHIRRFLVQRRLLKDINDFSDEDKEVQNILRLSQEPKQRKKELAIEIDEDYDVTSEEEQEPLENEEEILQMPTSKLNTVELEGRLNDELKNLEDVKQKGKEYREVLKEQLIWQESQMQNLEFLKQKELKELKEITQKLGQGKELEGMLAGIIESRYTHLASLLVENIENVQEVLVKDLDETGRKELEDELEERMNQYSENELFFEDQRSESEEDNTFVGIDSGKIDRFIKNDPLNPRPGYYGRGLDTDSLKPGELEQIMKDIKSGAIDSEESEEDRPKTYEVHNENQLKQISEEKKEEATFEAEPEETEEPAGIEQDHHDSYNQSPNPSDQSPQVSIRTYESPESVKSEKLEESSSSEMIKNVINKESFKKFERDFFANLKNQDDFTPDSNSPHFEESDKPESPDFHNSTPEKIKTDRSDPDILIDLESYNGSHSSTESHNEIVSDLEQHLSEPESSIEVENKNFYQLRPQISVPHLDIPKNEENNSGASSAEMKQISPFAGFAADFIQKKKFNQESPPVSSSSRGHIYIDEGKSPEFNSPRNEDSFINERLNVSSPDVPSRTPDNIPDRPSAPFQELDSEEEKTPTHMPLPSFGNEELNWKPKKIDAKSYDSMTPELVNSISEEILKSLLSEDILPRSSPKSSLPLMPILDLKNLSGKNEITSSLSAEPIIQTDHRAVRKYADEVFETAIKNIDEVYQNLKKPLRRNPLDMLAKMQETEIGTPVENEFLTYPPILSLKLYLSLEHPKEIESSRKNLSPNTIQLMSEAEHIHNKMIFDAINEGLQKYRPYSLKGVPMPWSNSIRYLSNETMDPNKAIQEVKEEVESWSMTQAGKMPTGDMVLSSGIVDEEYMQQVREERLASMLAEEVLERDEVWVDYEFEETQAKLDLADMILEGLVIETIDILKSC</sequence>
<evidence type="ECO:0000313" key="3">
    <source>
        <dbReference type="EMBL" id="CAG9331265.1"/>
    </source>
</evidence>
<evidence type="ECO:0008006" key="5">
    <source>
        <dbReference type="Google" id="ProtNLM"/>
    </source>
</evidence>
<name>A0AAU9K263_9CILI</name>
<feature type="compositionally biased region" description="Acidic residues" evidence="2">
    <location>
        <begin position="846"/>
        <end position="858"/>
    </location>
</feature>
<proteinExistence type="predicted"/>
<feature type="compositionally biased region" description="Polar residues" evidence="2">
    <location>
        <begin position="1061"/>
        <end position="1071"/>
    </location>
</feature>
<feature type="region of interest" description="Disordered" evidence="2">
    <location>
        <begin position="1060"/>
        <end position="1142"/>
    </location>
</feature>
<evidence type="ECO:0000313" key="4">
    <source>
        <dbReference type="Proteomes" id="UP001162131"/>
    </source>
</evidence>
<feature type="compositionally biased region" description="Basic and acidic residues" evidence="2">
    <location>
        <begin position="890"/>
        <end position="899"/>
    </location>
</feature>
<accession>A0AAU9K263</accession>
<feature type="region of interest" description="Disordered" evidence="2">
    <location>
        <begin position="928"/>
        <end position="1002"/>
    </location>
</feature>
<feature type="coiled-coil region" evidence="1">
    <location>
        <begin position="199"/>
        <end position="230"/>
    </location>
</feature>
<feature type="compositionally biased region" description="Basic residues" evidence="2">
    <location>
        <begin position="135"/>
        <end position="149"/>
    </location>
</feature>
<keyword evidence="1" id="KW-0175">Coiled coil</keyword>
<feature type="coiled-coil region" evidence="1">
    <location>
        <begin position="265"/>
        <end position="292"/>
    </location>
</feature>
<comment type="caution">
    <text evidence="3">The sequence shown here is derived from an EMBL/GenBank/DDBJ whole genome shotgun (WGS) entry which is preliminary data.</text>
</comment>
<feature type="compositionally biased region" description="Basic and acidic residues" evidence="2">
    <location>
        <begin position="940"/>
        <end position="967"/>
    </location>
</feature>
<dbReference type="Proteomes" id="UP001162131">
    <property type="component" value="Unassembled WGS sequence"/>
</dbReference>
<evidence type="ECO:0000256" key="1">
    <source>
        <dbReference type="SAM" id="Coils"/>
    </source>
</evidence>
<feature type="region of interest" description="Disordered" evidence="2">
    <location>
        <begin position="38"/>
        <end position="156"/>
    </location>
</feature>
<feature type="compositionally biased region" description="Basic and acidic residues" evidence="2">
    <location>
        <begin position="821"/>
        <end position="845"/>
    </location>
</feature>
<reference evidence="3" key="1">
    <citation type="submission" date="2021-09" db="EMBL/GenBank/DDBJ databases">
        <authorList>
            <consortium name="AG Swart"/>
            <person name="Singh M."/>
            <person name="Singh A."/>
            <person name="Seah K."/>
            <person name="Emmerich C."/>
        </authorList>
    </citation>
    <scope>NUCLEOTIDE SEQUENCE</scope>
    <source>
        <strain evidence="3">ATCC30299</strain>
    </source>
</reference>
<feature type="region of interest" description="Disordered" evidence="2">
    <location>
        <begin position="1021"/>
        <end position="1040"/>
    </location>
</feature>
<feature type="compositionally biased region" description="Basic and acidic residues" evidence="2">
    <location>
        <begin position="791"/>
        <end position="809"/>
    </location>
</feature>
<dbReference type="EMBL" id="CAJZBQ010000053">
    <property type="protein sequence ID" value="CAG9331265.1"/>
    <property type="molecule type" value="Genomic_DNA"/>
</dbReference>
<feature type="region of interest" description="Disordered" evidence="2">
    <location>
        <begin position="384"/>
        <end position="417"/>
    </location>
</feature>
<feature type="compositionally biased region" description="Basic and acidic residues" evidence="2">
    <location>
        <begin position="398"/>
        <end position="417"/>
    </location>
</feature>
<feature type="compositionally biased region" description="Polar residues" evidence="2">
    <location>
        <begin position="868"/>
        <end position="885"/>
    </location>
</feature>
<feature type="region of interest" description="Disordered" evidence="2">
    <location>
        <begin position="775"/>
        <end position="908"/>
    </location>
</feature>
<feature type="compositionally biased region" description="Basic and acidic residues" evidence="2">
    <location>
        <begin position="983"/>
        <end position="999"/>
    </location>
</feature>
<feature type="compositionally biased region" description="Polar residues" evidence="2">
    <location>
        <begin position="51"/>
        <end position="66"/>
    </location>
</feature>
<feature type="coiled-coil region" evidence="1">
    <location>
        <begin position="624"/>
        <end position="683"/>
    </location>
</feature>
<gene>
    <name evidence="3" type="ORF">BSTOLATCC_MIC53340</name>
</gene>